<dbReference type="Proteomes" id="UP000232710">
    <property type="component" value="Segment"/>
</dbReference>
<keyword evidence="3" id="KW-1185">Reference proteome</keyword>
<reference evidence="2 3" key="1">
    <citation type="submission" date="2010-12" db="EMBL/GenBank/DDBJ databases">
        <title>The Genome Sequence of Micromonas pusilla virus SP1.</title>
        <authorList>
            <consortium name="The Broad Institute Genome Sequencing Platform"/>
            <person name="Henn M.R."/>
            <person name="Suttle C."/>
            <person name="Winget D."/>
            <person name="Chan A."/>
            <person name="Levin J."/>
            <person name="Malboeuf C."/>
            <person name="Casali M."/>
            <person name="Russ C."/>
            <person name="Lennon N."/>
            <person name="Chapman S.B."/>
            <person name="Erlich R."/>
            <person name="Young S.K."/>
            <person name="Yandava C."/>
            <person name="Zeng Q."/>
            <person name="Alvarado L."/>
            <person name="Anderson S."/>
            <person name="Berlin A."/>
            <person name="Chen Z."/>
            <person name="Freedman E."/>
            <person name="Gellesch M."/>
            <person name="Goldberg J."/>
            <person name="Green L."/>
            <person name="Griggs A."/>
            <person name="Gujja S."/>
            <person name="Heilman E.R."/>
            <person name="Heiman D."/>
            <person name="Hollinger A."/>
            <person name="Howarth C."/>
            <person name="Larson L."/>
            <person name="Mehta T."/>
            <person name="Pearson M."/>
            <person name="Roberts A."/>
            <person name="Ryan E."/>
            <person name="Saif S."/>
            <person name="Shea T."/>
            <person name="Shenoy N."/>
            <person name="Sisk P."/>
            <person name="Stolte C."/>
            <person name="Sykes S."/>
            <person name="White J."/>
            <person name="Haas B."/>
            <person name="Nusbaum C."/>
            <person name="Birren B."/>
        </authorList>
    </citation>
    <scope>NUCLEOTIDE SEQUENCE [LARGE SCALE GENOMIC DNA]</scope>
    <source>
        <strain evidence="2 3">SP1</strain>
    </source>
</reference>
<protein>
    <submittedName>
        <fullName evidence="2">Uncharacterized protein</fullName>
    </submittedName>
</protein>
<keyword evidence="1" id="KW-0812">Transmembrane</keyword>
<accession>G9E685</accession>
<evidence type="ECO:0000313" key="2">
    <source>
        <dbReference type="EMBL" id="AET84912.1"/>
    </source>
</evidence>
<evidence type="ECO:0000256" key="1">
    <source>
        <dbReference type="SAM" id="Phobius"/>
    </source>
</evidence>
<feature type="transmembrane region" description="Helical" evidence="1">
    <location>
        <begin position="44"/>
        <end position="71"/>
    </location>
</feature>
<name>G9E685_MPSP1</name>
<organismHost>
    <name type="scientific">Micromonas pusilla</name>
    <name type="common">Picoplanktonic green alga</name>
    <name type="synonym">Chromulina pusilla</name>
    <dbReference type="NCBI Taxonomy" id="38833"/>
</organismHost>
<dbReference type="SUPFAM" id="SSF56059">
    <property type="entry name" value="Glutathione synthetase ATP-binding domain-like"/>
    <property type="match status" value="1"/>
</dbReference>
<keyword evidence="1" id="KW-1133">Transmembrane helix</keyword>
<keyword evidence="1" id="KW-0472">Membrane</keyword>
<gene>
    <name evidence="2" type="ORF">MPXG_00114</name>
</gene>
<proteinExistence type="predicted"/>
<feature type="transmembrane region" description="Helical" evidence="1">
    <location>
        <begin position="6"/>
        <end position="23"/>
    </location>
</feature>
<organism evidence="2 3">
    <name type="scientific">Micromonas pusilla virus SP1</name>
    <name type="common">MpV-SP1</name>
    <dbReference type="NCBI Taxonomy" id="373996"/>
    <lineage>
        <taxon>Viruses</taxon>
        <taxon>Varidnaviria</taxon>
        <taxon>Bamfordvirae</taxon>
        <taxon>Nucleocytoviricota</taxon>
        <taxon>Megaviricetes</taxon>
        <taxon>Algavirales</taxon>
        <taxon>Phycodnaviridae</taxon>
        <taxon>Prasinovirus</taxon>
        <taxon>Prasinovirus micromonas</taxon>
    </lineage>
</organism>
<sequence length="317" mass="37624">MILTGLIIFIGLYVIVLSLLPKQERLSLKYSIKNYEYMRWLSKLNFQLFVPGIQLKYQVGTILLFIFYPFLTMLDPLWREKYGFTGEFYEFPLILERDGPYDYEHMKNVQSKYYWYKIFTKYDISTPKVYYYNDEIVNVIPPRDNDKVFIKKPEYGGQGAAIEKITVNEYKSTTYNYNTLLQEYLEDCNSSTARGVRLFTFCENSRARPYYLWYDTQTSDDFRTQSHHKTTRTFCDLNNCKYLSGKENNFIRDVSFKLSSLHESELHIIPILAWDIILTCDDAYVFEGNMCPTKTGSKNNELLDIFKRDLAKQFVVV</sequence>
<evidence type="ECO:0000313" key="3">
    <source>
        <dbReference type="Proteomes" id="UP000232710"/>
    </source>
</evidence>
<dbReference type="EMBL" id="JF974320">
    <property type="protein sequence ID" value="AET84912.1"/>
    <property type="molecule type" value="Genomic_DNA"/>
</dbReference>